<evidence type="ECO:0000256" key="12">
    <source>
        <dbReference type="HAMAP-Rule" id="MF_01024"/>
    </source>
</evidence>
<keyword evidence="10 12" id="KW-0368">Histidine biosynthesis</keyword>
<keyword evidence="9 12" id="KW-0520">NAD</keyword>
<dbReference type="HAMAP" id="MF_01024">
    <property type="entry name" value="HisD"/>
    <property type="match status" value="1"/>
</dbReference>
<proteinExistence type="inferred from homology"/>
<evidence type="ECO:0000256" key="8">
    <source>
        <dbReference type="ARBA" id="ARBA00023002"/>
    </source>
</evidence>
<dbReference type="NCBIfam" id="TIGR00069">
    <property type="entry name" value="hisD"/>
    <property type="match status" value="1"/>
</dbReference>
<dbReference type="Gene3D" id="1.20.5.1300">
    <property type="match status" value="1"/>
</dbReference>
<dbReference type="CDD" id="cd06572">
    <property type="entry name" value="Histidinol_dh"/>
    <property type="match status" value="1"/>
</dbReference>
<keyword evidence="5 12" id="KW-0028">Amino-acid biosynthesis</keyword>
<feature type="binding site" evidence="12 16">
    <location>
        <position position="260"/>
    </location>
    <ligand>
        <name>substrate</name>
    </ligand>
</feature>
<organism evidence="19 20">
    <name type="scientific">Cyclonatronum proteinivorum</name>
    <dbReference type="NCBI Taxonomy" id="1457365"/>
    <lineage>
        <taxon>Bacteria</taxon>
        <taxon>Pseudomonadati</taxon>
        <taxon>Balneolota</taxon>
        <taxon>Balneolia</taxon>
        <taxon>Balneolales</taxon>
        <taxon>Cyclonatronaceae</taxon>
        <taxon>Cyclonatronum</taxon>
    </lineage>
</organism>
<dbReference type="SUPFAM" id="SSF53720">
    <property type="entry name" value="ALDH-like"/>
    <property type="match status" value="1"/>
</dbReference>
<dbReference type="InterPro" id="IPR001692">
    <property type="entry name" value="Histidinol_DH_CS"/>
</dbReference>
<feature type="binding site" evidence="12 15">
    <location>
        <position position="186"/>
    </location>
    <ligand>
        <name>NAD(+)</name>
        <dbReference type="ChEBI" id="CHEBI:57540"/>
    </ligand>
</feature>
<comment type="similarity">
    <text evidence="3 12 13 18">Belongs to the histidinol dehydrogenase family.</text>
</comment>
<name>A0A345UMB2_9BACT</name>
<evidence type="ECO:0000256" key="15">
    <source>
        <dbReference type="PIRSR" id="PIRSR000099-2"/>
    </source>
</evidence>
<dbReference type="EC" id="1.1.1.23" evidence="4 12"/>
<dbReference type="GO" id="GO:0004399">
    <property type="term" value="F:histidinol dehydrogenase activity"/>
    <property type="evidence" value="ECO:0007669"/>
    <property type="project" value="UniProtKB-UniRule"/>
</dbReference>
<feature type="active site" description="Proton acceptor" evidence="12 14">
    <location>
        <position position="325"/>
    </location>
</feature>
<accession>A0A345UMB2</accession>
<evidence type="ECO:0000256" key="14">
    <source>
        <dbReference type="PIRSR" id="PIRSR000099-1"/>
    </source>
</evidence>
<dbReference type="InterPro" id="IPR022695">
    <property type="entry name" value="Histidinol_DH_monofunct"/>
</dbReference>
<evidence type="ECO:0000256" key="9">
    <source>
        <dbReference type="ARBA" id="ARBA00023027"/>
    </source>
</evidence>
<dbReference type="InterPro" id="IPR016161">
    <property type="entry name" value="Ald_DH/histidinol_DH"/>
</dbReference>
<dbReference type="GO" id="GO:0051287">
    <property type="term" value="F:NAD binding"/>
    <property type="evidence" value="ECO:0007669"/>
    <property type="project" value="InterPro"/>
</dbReference>
<dbReference type="Proteomes" id="UP000254808">
    <property type="component" value="Chromosome"/>
</dbReference>
<keyword evidence="6 12" id="KW-0479">Metal-binding</keyword>
<feature type="binding site" evidence="12 16">
    <location>
        <position position="412"/>
    </location>
    <ligand>
        <name>substrate</name>
    </ligand>
</feature>
<evidence type="ECO:0000256" key="13">
    <source>
        <dbReference type="PIRNR" id="PIRNR000099"/>
    </source>
</evidence>
<evidence type="ECO:0000256" key="16">
    <source>
        <dbReference type="PIRSR" id="PIRSR000099-3"/>
    </source>
</evidence>
<keyword evidence="8 12" id="KW-0560">Oxidoreductase</keyword>
<evidence type="ECO:0000256" key="18">
    <source>
        <dbReference type="RuleBase" id="RU004175"/>
    </source>
</evidence>
<dbReference type="GO" id="GO:0008270">
    <property type="term" value="F:zinc ion binding"/>
    <property type="evidence" value="ECO:0007669"/>
    <property type="project" value="UniProtKB-UniRule"/>
</dbReference>
<evidence type="ECO:0000313" key="20">
    <source>
        <dbReference type="Proteomes" id="UP000254808"/>
    </source>
</evidence>
<comment type="function">
    <text evidence="1 12">Catalyzes the sequential NAD-dependent oxidations of L-histidinol to L-histidinaldehyde and then to L-histidine.</text>
</comment>
<evidence type="ECO:0000256" key="17">
    <source>
        <dbReference type="PIRSR" id="PIRSR000099-4"/>
    </source>
</evidence>
<dbReference type="InterPro" id="IPR012131">
    <property type="entry name" value="Hstdl_DH"/>
</dbReference>
<dbReference type="PROSITE" id="PS00611">
    <property type="entry name" value="HISOL_DEHYDROGENASE"/>
    <property type="match status" value="1"/>
</dbReference>
<feature type="binding site" evidence="12 16">
    <location>
        <position position="235"/>
    </location>
    <ligand>
        <name>substrate</name>
    </ligand>
</feature>
<evidence type="ECO:0000256" key="11">
    <source>
        <dbReference type="ARBA" id="ARBA00049489"/>
    </source>
</evidence>
<dbReference type="PANTHER" id="PTHR21256:SF2">
    <property type="entry name" value="HISTIDINE BIOSYNTHESIS TRIFUNCTIONAL PROTEIN"/>
    <property type="match status" value="1"/>
</dbReference>
<feature type="binding site" evidence="12 15">
    <location>
        <position position="124"/>
    </location>
    <ligand>
        <name>NAD(+)</name>
        <dbReference type="ChEBI" id="CHEBI:57540"/>
    </ligand>
</feature>
<dbReference type="GO" id="GO:0000105">
    <property type="term" value="P:L-histidine biosynthetic process"/>
    <property type="evidence" value="ECO:0007669"/>
    <property type="project" value="UniProtKB-UniRule"/>
</dbReference>
<dbReference type="Pfam" id="PF00815">
    <property type="entry name" value="Histidinol_dh"/>
    <property type="match status" value="1"/>
</dbReference>
<dbReference type="AlphaFoldDB" id="A0A345UMB2"/>
<keyword evidence="20" id="KW-1185">Reference proteome</keyword>
<comment type="cofactor">
    <cofactor evidence="12 17">
        <name>Zn(2+)</name>
        <dbReference type="ChEBI" id="CHEBI:29105"/>
    </cofactor>
    <text evidence="12 17">Binds 1 zinc ion per subunit.</text>
</comment>
<gene>
    <name evidence="12" type="primary">hisD</name>
    <name evidence="19" type="ORF">CYPRO_2372</name>
</gene>
<dbReference type="PANTHER" id="PTHR21256">
    <property type="entry name" value="HISTIDINOL DEHYDROGENASE HDH"/>
    <property type="match status" value="1"/>
</dbReference>
<feature type="binding site" evidence="12 17">
    <location>
        <position position="257"/>
    </location>
    <ligand>
        <name>Zn(2+)</name>
        <dbReference type="ChEBI" id="CHEBI:29105"/>
    </ligand>
</feature>
<evidence type="ECO:0000256" key="5">
    <source>
        <dbReference type="ARBA" id="ARBA00022605"/>
    </source>
</evidence>
<dbReference type="FunFam" id="3.40.50.1980:FF:000001">
    <property type="entry name" value="Histidinol dehydrogenase"/>
    <property type="match status" value="1"/>
</dbReference>
<dbReference type="RefSeq" id="WP_114984788.1">
    <property type="nucleotide sequence ID" value="NZ_CP027806.1"/>
</dbReference>
<evidence type="ECO:0000313" key="19">
    <source>
        <dbReference type="EMBL" id="AXJ01614.1"/>
    </source>
</evidence>
<dbReference type="FunFam" id="1.20.5.1300:FF:000002">
    <property type="entry name" value="Histidinol dehydrogenase, chloroplastic"/>
    <property type="match status" value="1"/>
</dbReference>
<evidence type="ECO:0000256" key="10">
    <source>
        <dbReference type="ARBA" id="ARBA00023102"/>
    </source>
</evidence>
<evidence type="ECO:0000256" key="3">
    <source>
        <dbReference type="ARBA" id="ARBA00010178"/>
    </source>
</evidence>
<feature type="active site" description="Proton acceptor" evidence="12 14">
    <location>
        <position position="324"/>
    </location>
</feature>
<dbReference type="FunFam" id="3.40.50.1980:FF:000002">
    <property type="entry name" value="Histidinol dehydrogenase, chloroplastic"/>
    <property type="match status" value="1"/>
</dbReference>
<dbReference type="OrthoDB" id="9805269at2"/>
<evidence type="ECO:0000256" key="4">
    <source>
        <dbReference type="ARBA" id="ARBA00012965"/>
    </source>
</evidence>
<keyword evidence="7 12" id="KW-0862">Zinc</keyword>
<feature type="binding site" evidence="12 16">
    <location>
        <position position="325"/>
    </location>
    <ligand>
        <name>substrate</name>
    </ligand>
</feature>
<evidence type="ECO:0000256" key="1">
    <source>
        <dbReference type="ARBA" id="ARBA00003850"/>
    </source>
</evidence>
<dbReference type="EMBL" id="CP027806">
    <property type="protein sequence ID" value="AXJ01614.1"/>
    <property type="molecule type" value="Genomic_DNA"/>
</dbReference>
<protein>
    <recommendedName>
        <fullName evidence="4 12">Histidinol dehydrogenase</fullName>
        <shortName evidence="12">HDH</shortName>
        <ecNumber evidence="4 12">1.1.1.23</ecNumber>
    </recommendedName>
</protein>
<dbReference type="UniPathway" id="UPA00031">
    <property type="reaction ID" value="UER00014"/>
</dbReference>
<comment type="pathway">
    <text evidence="2 12">Amino-acid biosynthesis; L-histidine biosynthesis; L-histidine from 5-phospho-alpha-D-ribose 1-diphosphate: step 9/9.</text>
</comment>
<feature type="binding site" evidence="12 16">
    <location>
        <position position="257"/>
    </location>
    <ligand>
        <name>substrate</name>
    </ligand>
</feature>
<feature type="binding site" evidence="12 17">
    <location>
        <position position="260"/>
    </location>
    <ligand>
        <name>Zn(2+)</name>
        <dbReference type="ChEBI" id="CHEBI:29105"/>
    </ligand>
</feature>
<evidence type="ECO:0000256" key="6">
    <source>
        <dbReference type="ARBA" id="ARBA00022723"/>
    </source>
</evidence>
<feature type="binding site" evidence="12 17">
    <location>
        <position position="358"/>
    </location>
    <ligand>
        <name>Zn(2+)</name>
        <dbReference type="ChEBI" id="CHEBI:29105"/>
    </ligand>
</feature>
<comment type="catalytic activity">
    <reaction evidence="11 12">
        <text>L-histidinol + 2 NAD(+) + H2O = L-histidine + 2 NADH + 3 H(+)</text>
        <dbReference type="Rhea" id="RHEA:20641"/>
        <dbReference type="ChEBI" id="CHEBI:15377"/>
        <dbReference type="ChEBI" id="CHEBI:15378"/>
        <dbReference type="ChEBI" id="CHEBI:57540"/>
        <dbReference type="ChEBI" id="CHEBI:57595"/>
        <dbReference type="ChEBI" id="CHEBI:57699"/>
        <dbReference type="ChEBI" id="CHEBI:57945"/>
        <dbReference type="EC" id="1.1.1.23"/>
    </reaction>
</comment>
<sequence length="429" mass="45739">MKVFTYKNLNAEEIKALCKRTAVDFDRIEPTVREIIQAVKTQGDVALQSYTQKFDGFLPDPLVIPVPAAEDVPLSEDKKAAFDRAFANIYAFHMAQKPGDLVVETMPGVVCRREARAVEAVGLYVPGGTAVLPSTVLMLGVPAMIAGCPTRIMATPPQQDGAIAPEILYCAALTGITHILKAGGAQAVAALAYGTESVPKVHKIFGPGNQYVTCAKMLVSQSDAVVAIDMPAGPSEVLVIADETANPEFVAADLLSQAEHGADSQVVLVAQSAGFIEETLTETERQLQSLPRMEAARKALANSSAVLVEDRAQALVFSNLWAPEHLIIASENAAEYVPGIINAGSVFLGNWTPESAGDYASGTNHTLPTSGYAAMYSGVSLDSFYKMVTFQELTPDGLRELGPTVEVMAQAEGLEAHRQAVSRRLRHLS</sequence>
<feature type="binding site" evidence="12 17">
    <location>
        <position position="417"/>
    </location>
    <ligand>
        <name>Zn(2+)</name>
        <dbReference type="ChEBI" id="CHEBI:29105"/>
    </ligand>
</feature>
<feature type="binding site" evidence="12 16">
    <location>
        <position position="358"/>
    </location>
    <ligand>
        <name>substrate</name>
    </ligand>
</feature>
<feature type="binding site" evidence="12 15">
    <location>
        <position position="209"/>
    </location>
    <ligand>
        <name>NAD(+)</name>
        <dbReference type="ChEBI" id="CHEBI:57540"/>
    </ligand>
</feature>
<reference evidence="19 20" key="1">
    <citation type="submission" date="2018-03" db="EMBL/GenBank/DDBJ databases">
        <title>Phenotypic and genomic properties of Cyclonatronum proteinivorum gen. nov., sp. nov., a haloalkaliphilic bacteroidete from soda lakes possessing Na+-translocating rhodopsin.</title>
        <authorList>
            <person name="Toshchakov S.V."/>
            <person name="Korzhenkov A."/>
            <person name="Samarov N.I."/>
            <person name="Kublanov I.V."/>
            <person name="Muntyan M.S."/>
            <person name="Sorokin D.Y."/>
        </authorList>
    </citation>
    <scope>NUCLEOTIDE SEQUENCE [LARGE SCALE GENOMIC DNA]</scope>
    <source>
        <strain evidence="19 20">Omega</strain>
    </source>
</reference>
<evidence type="ECO:0000256" key="2">
    <source>
        <dbReference type="ARBA" id="ARBA00004940"/>
    </source>
</evidence>
<dbReference type="GO" id="GO:0005829">
    <property type="term" value="C:cytosol"/>
    <property type="evidence" value="ECO:0007669"/>
    <property type="project" value="TreeGrafter"/>
</dbReference>
<dbReference type="PRINTS" id="PR00083">
    <property type="entry name" value="HOLDHDRGNASE"/>
</dbReference>
<evidence type="ECO:0000256" key="7">
    <source>
        <dbReference type="ARBA" id="ARBA00022833"/>
    </source>
</evidence>
<dbReference type="PIRSF" id="PIRSF000099">
    <property type="entry name" value="Histidinol_dh"/>
    <property type="match status" value="1"/>
</dbReference>
<feature type="binding site" evidence="12 16">
    <location>
        <position position="417"/>
    </location>
    <ligand>
        <name>substrate</name>
    </ligand>
</feature>
<dbReference type="Gene3D" id="3.40.50.1980">
    <property type="entry name" value="Nitrogenase molybdenum iron protein domain"/>
    <property type="match status" value="2"/>
</dbReference>
<dbReference type="KEGG" id="cprv:CYPRO_2372"/>